<dbReference type="Proteomes" id="UP000324832">
    <property type="component" value="Unassembled WGS sequence"/>
</dbReference>
<dbReference type="PROSITE" id="PS00444">
    <property type="entry name" value="POLYPRENYL_SYNTHASE_2"/>
    <property type="match status" value="1"/>
</dbReference>
<organism evidence="1 2">
    <name type="scientific">Leptidea sinapis</name>
    <dbReference type="NCBI Taxonomy" id="189913"/>
    <lineage>
        <taxon>Eukaryota</taxon>
        <taxon>Metazoa</taxon>
        <taxon>Ecdysozoa</taxon>
        <taxon>Arthropoda</taxon>
        <taxon>Hexapoda</taxon>
        <taxon>Insecta</taxon>
        <taxon>Pterygota</taxon>
        <taxon>Neoptera</taxon>
        <taxon>Endopterygota</taxon>
        <taxon>Lepidoptera</taxon>
        <taxon>Glossata</taxon>
        <taxon>Ditrysia</taxon>
        <taxon>Papilionoidea</taxon>
        <taxon>Pieridae</taxon>
        <taxon>Dismorphiinae</taxon>
        <taxon>Leptidea</taxon>
    </lineage>
</organism>
<dbReference type="EMBL" id="FZQP02006835">
    <property type="protein sequence ID" value="VVD04152.1"/>
    <property type="molecule type" value="Genomic_DNA"/>
</dbReference>
<protein>
    <recommendedName>
        <fullName evidence="3">Polyprenyl synthetase</fullName>
    </recommendedName>
</protein>
<evidence type="ECO:0000313" key="2">
    <source>
        <dbReference type="Proteomes" id="UP000324832"/>
    </source>
</evidence>
<dbReference type="Gene3D" id="1.10.600.10">
    <property type="entry name" value="Farnesyl Diphosphate Synthase"/>
    <property type="match status" value="1"/>
</dbReference>
<evidence type="ECO:0008006" key="3">
    <source>
        <dbReference type="Google" id="ProtNLM"/>
    </source>
</evidence>
<dbReference type="InterPro" id="IPR008949">
    <property type="entry name" value="Isoprenoid_synthase_dom_sf"/>
</dbReference>
<accession>A0A5E4R3S1</accession>
<sequence>MQLFSDQKTDYSNLVIKLGMYFQVRDDYCNIYILKQKTNDLTLKQYCVSLLEQAGSLQYTRDLLTKLDSELRDEIKKFGGNPPLEAVLDDLLTWRDT</sequence>
<name>A0A5E4R3S1_9NEOP</name>
<dbReference type="SUPFAM" id="SSF48576">
    <property type="entry name" value="Terpenoid synthases"/>
    <property type="match status" value="1"/>
</dbReference>
<dbReference type="AlphaFoldDB" id="A0A5E4R3S1"/>
<reference evidence="1 2" key="1">
    <citation type="submission" date="2017-07" db="EMBL/GenBank/DDBJ databases">
        <authorList>
            <person name="Talla V."/>
            <person name="Backstrom N."/>
        </authorList>
    </citation>
    <scope>NUCLEOTIDE SEQUENCE [LARGE SCALE GENOMIC DNA]</scope>
</reference>
<evidence type="ECO:0000313" key="1">
    <source>
        <dbReference type="EMBL" id="VVD04152.1"/>
    </source>
</evidence>
<dbReference type="InterPro" id="IPR033749">
    <property type="entry name" value="Polyprenyl_synt_CS"/>
</dbReference>
<gene>
    <name evidence="1" type="ORF">LSINAPIS_LOCUS13974</name>
</gene>
<proteinExistence type="predicted"/>
<keyword evidence="2" id="KW-1185">Reference proteome</keyword>